<dbReference type="AlphaFoldDB" id="A0A0M0GCG7"/>
<evidence type="ECO:0000256" key="13">
    <source>
        <dbReference type="ARBA" id="ARBA00022833"/>
    </source>
</evidence>
<evidence type="ECO:0000256" key="15">
    <source>
        <dbReference type="ARBA" id="ARBA00023141"/>
    </source>
</evidence>
<accession>A0A0M0GCG7</accession>
<keyword evidence="17 18" id="KW-0170">Cobalt</keyword>
<dbReference type="EMBL" id="LGUF01000007">
    <property type="protein sequence ID" value="KON87237.1"/>
    <property type="molecule type" value="Genomic_DNA"/>
</dbReference>
<comment type="pathway">
    <text evidence="5 18">Metabolic intermediate biosynthesis; chorismate biosynthesis; chorismate from D-erythrose 4-phosphate and phosphoenolpyruvate: step 2/7.</text>
</comment>
<evidence type="ECO:0000256" key="17">
    <source>
        <dbReference type="ARBA" id="ARBA00023285"/>
    </source>
</evidence>
<keyword evidence="9 18" id="KW-0963">Cytoplasm</keyword>
<dbReference type="InterPro" id="IPR030960">
    <property type="entry name" value="DHQS/DOIS_N"/>
</dbReference>
<dbReference type="Gene3D" id="1.20.1090.10">
    <property type="entry name" value="Dehydroquinate synthase-like - alpha domain"/>
    <property type="match status" value="1"/>
</dbReference>
<dbReference type="InterPro" id="IPR050071">
    <property type="entry name" value="Dehydroquinate_synthase"/>
</dbReference>
<feature type="domain" description="3-dehydroquinate synthase N-terminal" evidence="19">
    <location>
        <begin position="67"/>
        <end position="178"/>
    </location>
</feature>
<evidence type="ECO:0000256" key="16">
    <source>
        <dbReference type="ARBA" id="ARBA00023239"/>
    </source>
</evidence>
<dbReference type="InterPro" id="IPR056179">
    <property type="entry name" value="DHQS_C"/>
</dbReference>
<dbReference type="OrthoDB" id="9806583at2"/>
<evidence type="ECO:0000259" key="20">
    <source>
        <dbReference type="Pfam" id="PF24621"/>
    </source>
</evidence>
<evidence type="ECO:0000256" key="12">
    <source>
        <dbReference type="ARBA" id="ARBA00022741"/>
    </source>
</evidence>
<dbReference type="PANTHER" id="PTHR43622:SF7">
    <property type="entry name" value="3-DEHYDROQUINATE SYNTHASE, CHLOROPLASTIC"/>
    <property type="match status" value="1"/>
</dbReference>
<dbReference type="GO" id="GO:0009073">
    <property type="term" value="P:aromatic amino acid family biosynthetic process"/>
    <property type="evidence" value="ECO:0007669"/>
    <property type="project" value="UniProtKB-KW"/>
</dbReference>
<dbReference type="InterPro" id="IPR016037">
    <property type="entry name" value="DHQ_synth_AroB"/>
</dbReference>
<keyword evidence="12 18" id="KW-0547">Nucleotide-binding</keyword>
<sequence length="362" mass="40269">MENISIETPARTYPVYIGSGAIEGLGSYIKDTFPAMTNLMIITDETVRDIHLHALESVLKDIKAKICTVPSGEKAKTFEVYYHCLSFALEHKLDRKSLILAFGGGAVGDLGGFVAATFMRGIPFIQVPTTILAHDSAVGGKVAINHPSGKNMVGSFYQPQAVFYDLNFLATLPQKELRSGFSEVVKHSLIHDINFYSSLKNHIRSLENLPPEELSQMLTKGIEIKGRIVAEDEKESGVRAFLNFGHTLGHAIEAEKGYGEWTHGESVAVGMLFALELSKKLLDLRFDVDEFRLWLAQLGYNIDLPGDLSHSKLLERMKQDKKSEGQNVRFVLLKEVGKPVIYQVSDELILRELAIFSNSTKR</sequence>
<dbReference type="Pfam" id="PF01761">
    <property type="entry name" value="DHQ_synthase"/>
    <property type="match status" value="1"/>
</dbReference>
<evidence type="ECO:0000256" key="11">
    <source>
        <dbReference type="ARBA" id="ARBA00022723"/>
    </source>
</evidence>
<dbReference type="FunFam" id="3.40.50.1970:FF:000007">
    <property type="entry name" value="Pentafunctional AROM polypeptide"/>
    <property type="match status" value="1"/>
</dbReference>
<evidence type="ECO:0000256" key="4">
    <source>
        <dbReference type="ARBA" id="ARBA00004496"/>
    </source>
</evidence>
<comment type="caution">
    <text evidence="21">The sequence shown here is derived from an EMBL/GenBank/DDBJ whole genome shotgun (WGS) entry which is preliminary data.</text>
</comment>
<feature type="binding site" evidence="18">
    <location>
        <begin position="168"/>
        <end position="171"/>
    </location>
    <ligand>
        <name>NAD(+)</name>
        <dbReference type="ChEBI" id="CHEBI:57540"/>
    </ligand>
</feature>
<keyword evidence="15 18" id="KW-0057">Aromatic amino acid biosynthesis</keyword>
<dbReference type="PATRIC" id="fig|1459.3.peg.2276"/>
<dbReference type="InterPro" id="IPR030963">
    <property type="entry name" value="DHQ_synth_fam"/>
</dbReference>
<evidence type="ECO:0000313" key="21">
    <source>
        <dbReference type="EMBL" id="KON87237.1"/>
    </source>
</evidence>
<dbReference type="EC" id="4.2.3.4" evidence="7 18"/>
<feature type="binding site" evidence="18">
    <location>
        <position position="150"/>
    </location>
    <ligand>
        <name>NAD(+)</name>
        <dbReference type="ChEBI" id="CHEBI:57540"/>
    </ligand>
</feature>
<feature type="domain" description="3-dehydroquinate synthase C-terminal" evidence="20">
    <location>
        <begin position="180"/>
        <end position="323"/>
    </location>
</feature>
<evidence type="ECO:0000313" key="22">
    <source>
        <dbReference type="Proteomes" id="UP000037109"/>
    </source>
</evidence>
<name>A0A0M0GCG7_SPOGL</name>
<evidence type="ECO:0000256" key="14">
    <source>
        <dbReference type="ARBA" id="ARBA00023027"/>
    </source>
</evidence>
<dbReference type="CDD" id="cd08195">
    <property type="entry name" value="DHQS"/>
    <property type="match status" value="1"/>
</dbReference>
<dbReference type="Gene3D" id="3.40.50.1970">
    <property type="match status" value="1"/>
</dbReference>
<dbReference type="GO" id="GO:0000166">
    <property type="term" value="F:nucleotide binding"/>
    <property type="evidence" value="ECO:0007669"/>
    <property type="project" value="UniProtKB-KW"/>
</dbReference>
<feature type="binding site" evidence="18">
    <location>
        <position position="183"/>
    </location>
    <ligand>
        <name>Zn(2+)</name>
        <dbReference type="ChEBI" id="CHEBI:29105"/>
    </ligand>
</feature>
<comment type="function">
    <text evidence="18">Catalyzes the conversion of 3-deoxy-D-arabino-heptulosonate 7-phosphate (DAHP) to dehydroquinate (DHQ).</text>
</comment>
<protein>
    <recommendedName>
        <fullName evidence="8 18">3-dehydroquinate synthase</fullName>
        <shortName evidence="18">DHQS</shortName>
        <ecNumber evidence="7 18">4.2.3.4</ecNumber>
    </recommendedName>
</protein>
<dbReference type="Proteomes" id="UP000037109">
    <property type="component" value="Unassembled WGS sequence"/>
</dbReference>
<organism evidence="21 22">
    <name type="scientific">Sporosarcina globispora</name>
    <name type="common">Bacillus globisporus</name>
    <dbReference type="NCBI Taxonomy" id="1459"/>
    <lineage>
        <taxon>Bacteria</taxon>
        <taxon>Bacillati</taxon>
        <taxon>Bacillota</taxon>
        <taxon>Bacilli</taxon>
        <taxon>Bacillales</taxon>
        <taxon>Caryophanaceae</taxon>
        <taxon>Sporosarcina</taxon>
    </lineage>
</organism>
<dbReference type="Pfam" id="PF24621">
    <property type="entry name" value="DHQS_C"/>
    <property type="match status" value="1"/>
</dbReference>
<dbReference type="GO" id="GO:0003856">
    <property type="term" value="F:3-dehydroquinate synthase activity"/>
    <property type="evidence" value="ECO:0007669"/>
    <property type="project" value="UniProtKB-UniRule"/>
</dbReference>
<evidence type="ECO:0000256" key="1">
    <source>
        <dbReference type="ARBA" id="ARBA00001393"/>
    </source>
</evidence>
<dbReference type="PIRSF" id="PIRSF001455">
    <property type="entry name" value="DHQ_synth"/>
    <property type="match status" value="1"/>
</dbReference>
<comment type="similarity">
    <text evidence="6 18">Belongs to the sugar phosphate cyclases superfamily. Dehydroquinate synthase family.</text>
</comment>
<dbReference type="STRING" id="1459.AF332_10675"/>
<keyword evidence="16 18" id="KW-0456">Lyase</keyword>
<feature type="binding site" evidence="18">
    <location>
        <position position="141"/>
    </location>
    <ligand>
        <name>NAD(+)</name>
        <dbReference type="ChEBI" id="CHEBI:57540"/>
    </ligand>
</feature>
<keyword evidence="10 18" id="KW-0028">Amino-acid biosynthesis</keyword>
<reference evidence="22" key="1">
    <citation type="submission" date="2015-07" db="EMBL/GenBank/DDBJ databases">
        <title>Fjat-10036 dsm4.</title>
        <authorList>
            <person name="Liu B."/>
            <person name="Wang J."/>
            <person name="Zhu Y."/>
            <person name="Liu G."/>
            <person name="Chen Q."/>
            <person name="Chen Z."/>
            <person name="Lan J."/>
            <person name="Che J."/>
            <person name="Ge C."/>
            <person name="Shi H."/>
            <person name="Pan Z."/>
            <person name="Liu X."/>
        </authorList>
    </citation>
    <scope>NUCLEOTIDE SEQUENCE [LARGE SCALE GENOMIC DNA]</scope>
    <source>
        <strain evidence="22">DSM 4</strain>
    </source>
</reference>
<dbReference type="RefSeq" id="WP_053434581.1">
    <property type="nucleotide sequence ID" value="NZ_LGUF01000007.1"/>
</dbReference>
<comment type="subcellular location">
    <subcellularLocation>
        <location evidence="4 18">Cytoplasm</location>
    </subcellularLocation>
</comment>
<evidence type="ECO:0000259" key="19">
    <source>
        <dbReference type="Pfam" id="PF01761"/>
    </source>
</evidence>
<comment type="cofactor">
    <cofactor evidence="2 18">
        <name>NAD(+)</name>
        <dbReference type="ChEBI" id="CHEBI:57540"/>
    </cofactor>
</comment>
<keyword evidence="11 18" id="KW-0479">Metal-binding</keyword>
<dbReference type="HAMAP" id="MF_00110">
    <property type="entry name" value="DHQ_synthase"/>
    <property type="match status" value="1"/>
</dbReference>
<comment type="catalytic activity">
    <reaction evidence="1 18">
        <text>7-phospho-2-dehydro-3-deoxy-D-arabino-heptonate = 3-dehydroquinate + phosphate</text>
        <dbReference type="Rhea" id="RHEA:21968"/>
        <dbReference type="ChEBI" id="CHEBI:32364"/>
        <dbReference type="ChEBI" id="CHEBI:43474"/>
        <dbReference type="ChEBI" id="CHEBI:58394"/>
        <dbReference type="EC" id="4.2.3.4"/>
    </reaction>
</comment>
<keyword evidence="14 18" id="KW-0520">NAD</keyword>
<evidence type="ECO:0000256" key="18">
    <source>
        <dbReference type="HAMAP-Rule" id="MF_00110"/>
    </source>
</evidence>
<dbReference type="UniPathway" id="UPA00053">
    <property type="reaction ID" value="UER00085"/>
</dbReference>
<evidence type="ECO:0000256" key="9">
    <source>
        <dbReference type="ARBA" id="ARBA00022490"/>
    </source>
</evidence>
<evidence type="ECO:0000256" key="2">
    <source>
        <dbReference type="ARBA" id="ARBA00001911"/>
    </source>
</evidence>
<feature type="binding site" evidence="18">
    <location>
        <begin position="105"/>
        <end position="109"/>
    </location>
    <ligand>
        <name>NAD(+)</name>
        <dbReference type="ChEBI" id="CHEBI:57540"/>
    </ligand>
</feature>
<evidence type="ECO:0000256" key="7">
    <source>
        <dbReference type="ARBA" id="ARBA00013031"/>
    </source>
</evidence>
<dbReference type="SUPFAM" id="SSF56796">
    <property type="entry name" value="Dehydroquinate synthase-like"/>
    <property type="match status" value="1"/>
</dbReference>
<gene>
    <name evidence="18" type="primary">aroB</name>
    <name evidence="21" type="ORF">AF332_10675</name>
</gene>
<feature type="binding site" evidence="18">
    <location>
        <begin position="129"/>
        <end position="130"/>
    </location>
    <ligand>
        <name>NAD(+)</name>
        <dbReference type="ChEBI" id="CHEBI:57540"/>
    </ligand>
</feature>
<dbReference type="GO" id="GO:0005737">
    <property type="term" value="C:cytoplasm"/>
    <property type="evidence" value="ECO:0007669"/>
    <property type="project" value="UniProtKB-SubCell"/>
</dbReference>
<dbReference type="GO" id="GO:0009423">
    <property type="term" value="P:chorismate biosynthetic process"/>
    <property type="evidence" value="ECO:0007669"/>
    <property type="project" value="UniProtKB-UniRule"/>
</dbReference>
<dbReference type="GO" id="GO:0008652">
    <property type="term" value="P:amino acid biosynthetic process"/>
    <property type="evidence" value="ECO:0007669"/>
    <property type="project" value="UniProtKB-KW"/>
</dbReference>
<evidence type="ECO:0000256" key="8">
    <source>
        <dbReference type="ARBA" id="ARBA00017684"/>
    </source>
</evidence>
<comment type="cofactor">
    <cofactor evidence="3">
        <name>Zn(2+)</name>
        <dbReference type="ChEBI" id="CHEBI:29105"/>
    </cofactor>
</comment>
<feature type="binding site" evidence="18">
    <location>
        <begin position="71"/>
        <end position="76"/>
    </location>
    <ligand>
        <name>NAD(+)</name>
        <dbReference type="ChEBI" id="CHEBI:57540"/>
    </ligand>
</feature>
<dbReference type="GO" id="GO:0046872">
    <property type="term" value="F:metal ion binding"/>
    <property type="evidence" value="ECO:0007669"/>
    <property type="project" value="UniProtKB-KW"/>
</dbReference>
<proteinExistence type="inferred from homology"/>
<keyword evidence="13 18" id="KW-0862">Zinc</keyword>
<feature type="binding site" evidence="18">
    <location>
        <position position="246"/>
    </location>
    <ligand>
        <name>Zn(2+)</name>
        <dbReference type="ChEBI" id="CHEBI:29105"/>
    </ligand>
</feature>
<feature type="binding site" evidence="18">
    <location>
        <position position="263"/>
    </location>
    <ligand>
        <name>Zn(2+)</name>
        <dbReference type="ChEBI" id="CHEBI:29105"/>
    </ligand>
</feature>
<evidence type="ECO:0000256" key="10">
    <source>
        <dbReference type="ARBA" id="ARBA00022605"/>
    </source>
</evidence>
<evidence type="ECO:0000256" key="3">
    <source>
        <dbReference type="ARBA" id="ARBA00001947"/>
    </source>
</evidence>
<keyword evidence="22" id="KW-1185">Reference proteome</keyword>
<dbReference type="PANTHER" id="PTHR43622">
    <property type="entry name" value="3-DEHYDROQUINATE SYNTHASE"/>
    <property type="match status" value="1"/>
</dbReference>
<dbReference type="NCBIfam" id="TIGR01357">
    <property type="entry name" value="aroB"/>
    <property type="match status" value="1"/>
</dbReference>
<comment type="cofactor">
    <cofactor evidence="18">
        <name>Co(2+)</name>
        <dbReference type="ChEBI" id="CHEBI:48828"/>
    </cofactor>
    <cofactor evidence="18">
        <name>Zn(2+)</name>
        <dbReference type="ChEBI" id="CHEBI:29105"/>
    </cofactor>
    <text evidence="18">Binds 1 divalent metal cation per subunit. Can use either Co(2+) or Zn(2+).</text>
</comment>
<evidence type="ECO:0000256" key="6">
    <source>
        <dbReference type="ARBA" id="ARBA00005412"/>
    </source>
</evidence>
<evidence type="ECO:0000256" key="5">
    <source>
        <dbReference type="ARBA" id="ARBA00004661"/>
    </source>
</evidence>